<evidence type="ECO:0000256" key="1">
    <source>
        <dbReference type="SAM" id="MobiDB-lite"/>
    </source>
</evidence>
<evidence type="ECO:0000313" key="3">
    <source>
        <dbReference type="Proteomes" id="UP000077701"/>
    </source>
</evidence>
<organism evidence="2 3">
    <name type="scientific">Planomonospora sphaerica</name>
    <dbReference type="NCBI Taxonomy" id="161355"/>
    <lineage>
        <taxon>Bacteria</taxon>
        <taxon>Bacillati</taxon>
        <taxon>Actinomycetota</taxon>
        <taxon>Actinomycetes</taxon>
        <taxon>Streptosporangiales</taxon>
        <taxon>Streptosporangiaceae</taxon>
        <taxon>Planomonospora</taxon>
    </lineage>
</organism>
<keyword evidence="3" id="KW-1185">Reference proteome</keyword>
<dbReference type="EMBL" id="BDCX01000015">
    <property type="protein sequence ID" value="GAT69990.1"/>
    <property type="molecule type" value="Genomic_DNA"/>
</dbReference>
<dbReference type="OrthoDB" id="3690688at2"/>
<reference evidence="2 3" key="1">
    <citation type="journal article" date="2016" name="Genome Announc.">
        <title>Draft Genome Sequence of Planomonospora sphaerica JCM9374, a Rare Actinomycete.</title>
        <authorList>
            <person name="Dohra H."/>
            <person name="Suzuki T."/>
            <person name="Inoue Y."/>
            <person name="Kodani S."/>
        </authorList>
    </citation>
    <scope>NUCLEOTIDE SEQUENCE [LARGE SCALE GENOMIC DNA]</scope>
    <source>
        <strain evidence="2 3">JCM 9374</strain>
    </source>
</reference>
<feature type="compositionally biased region" description="Pro residues" evidence="1">
    <location>
        <begin position="105"/>
        <end position="114"/>
    </location>
</feature>
<evidence type="ECO:0000313" key="2">
    <source>
        <dbReference type="EMBL" id="GAT69990.1"/>
    </source>
</evidence>
<comment type="caution">
    <text evidence="2">The sequence shown here is derived from an EMBL/GenBank/DDBJ whole genome shotgun (WGS) entry which is preliminary data.</text>
</comment>
<dbReference type="Proteomes" id="UP000077701">
    <property type="component" value="Unassembled WGS sequence"/>
</dbReference>
<reference evidence="3" key="2">
    <citation type="submission" date="2016-04" db="EMBL/GenBank/DDBJ databases">
        <title>Planomonospora sphaerica JCM9374 whole genome shotgun sequence.</title>
        <authorList>
            <person name="Suzuki T."/>
            <person name="Dohra H."/>
            <person name="Kodani S."/>
        </authorList>
    </citation>
    <scope>NUCLEOTIDE SEQUENCE [LARGE SCALE GENOMIC DNA]</scope>
    <source>
        <strain evidence="3">JCM 9374</strain>
    </source>
</reference>
<dbReference type="InterPro" id="IPR001387">
    <property type="entry name" value="Cro/C1-type_HTH"/>
</dbReference>
<sequence>MPRRTPEPVGDRDALLRSGPFHLALRACIRESGLSLDRIRARLAQHGPTVALSTLSDWQRGHRRPGGERSLEVIAALEHVLGVPERALAELLRPGPEPDRRPGTPGEPPGPLPGPREQDLTVLSRHQTVTIDAAGRRTSVWTRTLIRARRRGVDRYVDRYVDRSPAAPDADPRTCEILALENCRLGEVRRQGPAPAAELLFDQMLRRGESWAFAWEARDRPPAPCTGHEYGVHRPVGQLLVEVRFDPLAPPEQCHSYTRRLPGGEPCHAGALVPNAHGTVHLTAVDLSSGAVGISWRWPSR</sequence>
<feature type="region of interest" description="Disordered" evidence="1">
    <location>
        <begin position="93"/>
        <end position="118"/>
    </location>
</feature>
<gene>
    <name evidence="2" type="ORF">PS9374_05670</name>
</gene>
<name>A0A171DM40_9ACTN</name>
<dbReference type="CDD" id="cd00093">
    <property type="entry name" value="HTH_XRE"/>
    <property type="match status" value="1"/>
</dbReference>
<dbReference type="STRING" id="161355.PS9374_05670"/>
<protein>
    <submittedName>
        <fullName evidence="2">PE-PGRS family protein</fullName>
    </submittedName>
</protein>
<proteinExistence type="predicted"/>
<dbReference type="RefSeq" id="WP_068901819.1">
    <property type="nucleotide sequence ID" value="NZ_BDCX01000015.1"/>
</dbReference>
<accession>A0A171DM40</accession>
<dbReference type="AlphaFoldDB" id="A0A171DM40"/>